<evidence type="ECO:0000259" key="3">
    <source>
        <dbReference type="PROSITE" id="PS50940"/>
    </source>
</evidence>
<feature type="compositionally biased region" description="Polar residues" evidence="1">
    <location>
        <begin position="127"/>
        <end position="136"/>
    </location>
</feature>
<dbReference type="Gene3D" id="2.170.140.10">
    <property type="entry name" value="Chitin binding domain"/>
    <property type="match status" value="1"/>
</dbReference>
<keyword evidence="2" id="KW-0732">Signal</keyword>
<dbReference type="InterPro" id="IPR052976">
    <property type="entry name" value="Scoloptoxin-like"/>
</dbReference>
<feature type="compositionally biased region" description="Low complexity" evidence="1">
    <location>
        <begin position="298"/>
        <end position="311"/>
    </location>
</feature>
<dbReference type="GO" id="GO:0008061">
    <property type="term" value="F:chitin binding"/>
    <property type="evidence" value="ECO:0007669"/>
    <property type="project" value="InterPro"/>
</dbReference>
<dbReference type="EMBL" id="JADBJN010000001">
    <property type="protein sequence ID" value="KAG5681442.1"/>
    <property type="molecule type" value="Genomic_DNA"/>
</dbReference>
<feature type="chain" id="PRO_5039908168" description="Chitin-binding type-2 domain-containing protein" evidence="2">
    <location>
        <begin position="21"/>
        <end position="439"/>
    </location>
</feature>
<gene>
    <name evidence="4" type="ORF">PVAND_010878</name>
</gene>
<dbReference type="Proteomes" id="UP001107558">
    <property type="component" value="Chromosome 1"/>
</dbReference>
<organism evidence="4 5">
    <name type="scientific">Polypedilum vanderplanki</name>
    <name type="common">Sleeping chironomid midge</name>
    <dbReference type="NCBI Taxonomy" id="319348"/>
    <lineage>
        <taxon>Eukaryota</taxon>
        <taxon>Metazoa</taxon>
        <taxon>Ecdysozoa</taxon>
        <taxon>Arthropoda</taxon>
        <taxon>Hexapoda</taxon>
        <taxon>Insecta</taxon>
        <taxon>Pterygota</taxon>
        <taxon>Neoptera</taxon>
        <taxon>Endopterygota</taxon>
        <taxon>Diptera</taxon>
        <taxon>Nematocera</taxon>
        <taxon>Chironomoidea</taxon>
        <taxon>Chironomidae</taxon>
        <taxon>Chironominae</taxon>
        <taxon>Polypedilum</taxon>
        <taxon>Polypedilum</taxon>
    </lineage>
</organism>
<evidence type="ECO:0000256" key="2">
    <source>
        <dbReference type="SAM" id="SignalP"/>
    </source>
</evidence>
<evidence type="ECO:0000313" key="4">
    <source>
        <dbReference type="EMBL" id="KAG5681442.1"/>
    </source>
</evidence>
<keyword evidence="5" id="KW-1185">Reference proteome</keyword>
<evidence type="ECO:0000313" key="5">
    <source>
        <dbReference type="Proteomes" id="UP001107558"/>
    </source>
</evidence>
<feature type="compositionally biased region" description="Polar residues" evidence="1">
    <location>
        <begin position="102"/>
        <end position="118"/>
    </location>
</feature>
<dbReference type="PROSITE" id="PS50940">
    <property type="entry name" value="CHIT_BIND_II"/>
    <property type="match status" value="1"/>
</dbReference>
<dbReference type="InterPro" id="IPR036508">
    <property type="entry name" value="Chitin-bd_dom_sf"/>
</dbReference>
<feature type="compositionally biased region" description="Low complexity" evidence="1">
    <location>
        <begin position="187"/>
        <end position="205"/>
    </location>
</feature>
<feature type="signal peptide" evidence="2">
    <location>
        <begin position="1"/>
        <end position="20"/>
    </location>
</feature>
<proteinExistence type="predicted"/>
<feature type="region of interest" description="Disordered" evidence="1">
    <location>
        <begin position="298"/>
        <end position="439"/>
    </location>
</feature>
<feature type="domain" description="Chitin-binding type-2" evidence="3">
    <location>
        <begin position="225"/>
        <end position="283"/>
    </location>
</feature>
<dbReference type="SUPFAM" id="SSF57625">
    <property type="entry name" value="Invertebrate chitin-binding proteins"/>
    <property type="match status" value="1"/>
</dbReference>
<accession>A0A9J6CGW1</accession>
<dbReference type="SMART" id="SM00494">
    <property type="entry name" value="ChtBD2"/>
    <property type="match status" value="1"/>
</dbReference>
<feature type="compositionally biased region" description="Low complexity" evidence="1">
    <location>
        <begin position="55"/>
        <end position="67"/>
    </location>
</feature>
<feature type="compositionally biased region" description="Polar residues" evidence="1">
    <location>
        <begin position="343"/>
        <end position="352"/>
    </location>
</feature>
<sequence>MKKFSLLIVLFAVGLKITLAQNGYNYDRPDVNLATGGARPPTASGFPSAGSQGGYPAAATTPTYNAPSFPPNQASSPGAGYNYPSQSDTDFPTGGAPAVANGATTGNYPQAGQPQRPSSAYGPPQQGAATFGSTAPGSFGAQPSGAGAFGGQGQRPGATGSFGQGPQTGSAGFAQSPAGSGTGFGGSSSSSSSSQQDESQEGDYSAIPGEPEIDYPIYSEIPETSFDCSQQEYPGYYADVEARCQVFHICALNKTFDFLCPNGTIFSQETLVCVWWNQFDCNSAPGLFANNANLYDNNSQNGQGQEGQSFGAQGGQGAAQGGVANDFGAGNTGPYPAAGRPQAPTSFGSTGPSGPYPAAGVTASGNYPSGPSSPGAASYQPPQQQPSGPASYPSTPYPSAGAGAASYQPPQSDTGYPAAGVPQGTPGVPNRDYLPPRRG</sequence>
<reference evidence="4" key="1">
    <citation type="submission" date="2021-03" db="EMBL/GenBank/DDBJ databases">
        <title>Chromosome level genome of the anhydrobiotic midge Polypedilum vanderplanki.</title>
        <authorList>
            <person name="Yoshida Y."/>
            <person name="Kikawada T."/>
            <person name="Gusev O."/>
        </authorList>
    </citation>
    <scope>NUCLEOTIDE SEQUENCE</scope>
    <source>
        <strain evidence="4">NIAS01</strain>
        <tissue evidence="4">Whole body or cell culture</tissue>
    </source>
</reference>
<feature type="region of interest" description="Disordered" evidence="1">
    <location>
        <begin position="35"/>
        <end position="213"/>
    </location>
</feature>
<evidence type="ECO:0000256" key="1">
    <source>
        <dbReference type="SAM" id="MobiDB-lite"/>
    </source>
</evidence>
<protein>
    <recommendedName>
        <fullName evidence="3">Chitin-binding type-2 domain-containing protein</fullName>
    </recommendedName>
</protein>
<dbReference type="AlphaFoldDB" id="A0A9J6CGW1"/>
<feature type="compositionally biased region" description="Low complexity" evidence="1">
    <location>
        <begin position="363"/>
        <end position="402"/>
    </location>
</feature>
<dbReference type="PANTHER" id="PTHR22933">
    <property type="entry name" value="FI18007P1-RELATED"/>
    <property type="match status" value="1"/>
</dbReference>
<comment type="caution">
    <text evidence="4">The sequence shown here is derived from an EMBL/GenBank/DDBJ whole genome shotgun (WGS) entry which is preliminary data.</text>
</comment>
<dbReference type="InterPro" id="IPR002557">
    <property type="entry name" value="Chitin-bd_dom"/>
</dbReference>
<dbReference type="OrthoDB" id="6428908at2759"/>
<dbReference type="Pfam" id="PF01607">
    <property type="entry name" value="CBM_14"/>
    <property type="match status" value="1"/>
</dbReference>
<dbReference type="PANTHER" id="PTHR22933:SF42">
    <property type="entry name" value="FI18455P1-RELATED"/>
    <property type="match status" value="1"/>
</dbReference>
<dbReference type="GO" id="GO:0005576">
    <property type="term" value="C:extracellular region"/>
    <property type="evidence" value="ECO:0007669"/>
    <property type="project" value="InterPro"/>
</dbReference>
<name>A0A9J6CGW1_POLVA</name>